<sequence>MVVTILKPFGSMLKVKTVNIYDQVFVIHTKLTVYILIIFSIFVSTEKYFAKPINCITGDATKLLYVEAICWLQGAFINRNVTENGNVSQIVEYQKYYQWVTIVLVLQAFFSYVPAYLWKNWERGRMVKLCGQLGSSVIPTDYEKEKNQIVGYLRIDNRRVHCAYVSHFVLCEVLNLLIVLLNMNILNNIVSQFWIRYWPVVSSIFKKDGDSFSKLSSELFPKLVKCTYSLYGPSGTLQNRDALCLLSLNILNEKIFAFLYIWFIFLFVLSTWNLIARCIILVSPCLRLKMIRSLVMSSQPLTQRQLNIVLRGDNIGDWFVLFLLGRNLNPFVFREILDEVASGKEDENVINLK</sequence>
<keyword evidence="6" id="KW-0303">Gap junction</keyword>
<evidence type="ECO:0000256" key="1">
    <source>
        <dbReference type="ARBA" id="ARBA00004610"/>
    </source>
</evidence>
<dbReference type="GO" id="GO:0007602">
    <property type="term" value="P:phototransduction"/>
    <property type="evidence" value="ECO:0007669"/>
    <property type="project" value="TreeGrafter"/>
</dbReference>
<dbReference type="GO" id="GO:0005921">
    <property type="term" value="C:gap junction"/>
    <property type="evidence" value="ECO:0007669"/>
    <property type="project" value="UniProtKB-SubCell"/>
</dbReference>
<dbReference type="EMBL" id="WJQU01002405">
    <property type="protein sequence ID" value="KAJ6632907.1"/>
    <property type="molecule type" value="Genomic_DNA"/>
</dbReference>
<evidence type="ECO:0000256" key="2">
    <source>
        <dbReference type="ARBA" id="ARBA00004651"/>
    </source>
</evidence>
<feature type="transmembrane region" description="Helical" evidence="12">
    <location>
        <begin position="20"/>
        <end position="43"/>
    </location>
</feature>
<evidence type="ECO:0000256" key="8">
    <source>
        <dbReference type="ARBA" id="ARBA00022989"/>
    </source>
</evidence>
<evidence type="ECO:0000313" key="13">
    <source>
        <dbReference type="EMBL" id="KAJ6632907.1"/>
    </source>
</evidence>
<dbReference type="OrthoDB" id="5867527at2759"/>
<dbReference type="PANTHER" id="PTHR11893">
    <property type="entry name" value="INNEXIN"/>
    <property type="match status" value="1"/>
</dbReference>
<keyword evidence="3 12" id="KW-0813">Transport</keyword>
<evidence type="ECO:0000256" key="5">
    <source>
        <dbReference type="ARBA" id="ARBA00022692"/>
    </source>
</evidence>
<keyword evidence="11 12" id="KW-0407">Ion channel</keyword>
<keyword evidence="8 12" id="KW-1133">Transmembrane helix</keyword>
<name>A0A9Q0RUZ5_9DIPT</name>
<dbReference type="Pfam" id="PF00876">
    <property type="entry name" value="Innexin"/>
    <property type="match status" value="1"/>
</dbReference>
<keyword evidence="14" id="KW-1185">Reference proteome</keyword>
<protein>
    <recommendedName>
        <fullName evidence="12">Innexin</fullName>
    </recommendedName>
</protein>
<feature type="transmembrane region" description="Helical" evidence="12">
    <location>
        <begin position="255"/>
        <end position="282"/>
    </location>
</feature>
<dbReference type="AlphaFoldDB" id="A0A9Q0RUZ5"/>
<dbReference type="GO" id="GO:0034220">
    <property type="term" value="P:monoatomic ion transmembrane transport"/>
    <property type="evidence" value="ECO:0007669"/>
    <property type="project" value="UniProtKB-KW"/>
</dbReference>
<evidence type="ECO:0000256" key="3">
    <source>
        <dbReference type="ARBA" id="ARBA00022448"/>
    </source>
</evidence>
<evidence type="ECO:0000256" key="10">
    <source>
        <dbReference type="ARBA" id="ARBA00023136"/>
    </source>
</evidence>
<evidence type="ECO:0000256" key="4">
    <source>
        <dbReference type="ARBA" id="ARBA00022475"/>
    </source>
</evidence>
<evidence type="ECO:0000256" key="6">
    <source>
        <dbReference type="ARBA" id="ARBA00022868"/>
    </source>
</evidence>
<accession>A0A9Q0RUZ5</accession>
<evidence type="ECO:0000256" key="7">
    <source>
        <dbReference type="ARBA" id="ARBA00022949"/>
    </source>
</evidence>
<organism evidence="13 14">
    <name type="scientific">Pseudolycoriella hygida</name>
    <dbReference type="NCBI Taxonomy" id="35572"/>
    <lineage>
        <taxon>Eukaryota</taxon>
        <taxon>Metazoa</taxon>
        <taxon>Ecdysozoa</taxon>
        <taxon>Arthropoda</taxon>
        <taxon>Hexapoda</taxon>
        <taxon>Insecta</taxon>
        <taxon>Pterygota</taxon>
        <taxon>Neoptera</taxon>
        <taxon>Endopterygota</taxon>
        <taxon>Diptera</taxon>
        <taxon>Nematocera</taxon>
        <taxon>Sciaroidea</taxon>
        <taxon>Sciaridae</taxon>
        <taxon>Pseudolycoriella</taxon>
    </lineage>
</organism>
<dbReference type="PRINTS" id="PR01262">
    <property type="entry name" value="INNEXIN"/>
</dbReference>
<comment type="caution">
    <text evidence="13">The sequence shown here is derived from an EMBL/GenBank/DDBJ whole genome shotgun (WGS) entry which is preliminary data.</text>
</comment>
<comment type="subcellular location">
    <subcellularLocation>
        <location evidence="1">Cell junction</location>
        <location evidence="1">Gap junction</location>
    </subcellularLocation>
    <subcellularLocation>
        <location evidence="2 12">Cell membrane</location>
        <topology evidence="2 12">Multi-pass membrane protein</topology>
    </subcellularLocation>
</comment>
<proteinExistence type="inferred from homology"/>
<dbReference type="GO" id="GO:0005243">
    <property type="term" value="F:gap junction channel activity"/>
    <property type="evidence" value="ECO:0007669"/>
    <property type="project" value="TreeGrafter"/>
</dbReference>
<dbReference type="GO" id="GO:0005886">
    <property type="term" value="C:plasma membrane"/>
    <property type="evidence" value="ECO:0007669"/>
    <property type="project" value="UniProtKB-SubCell"/>
</dbReference>
<evidence type="ECO:0000313" key="14">
    <source>
        <dbReference type="Proteomes" id="UP001151699"/>
    </source>
</evidence>
<dbReference type="PROSITE" id="PS51013">
    <property type="entry name" value="PANNEXIN"/>
    <property type="match status" value="1"/>
</dbReference>
<evidence type="ECO:0000256" key="12">
    <source>
        <dbReference type="RuleBase" id="RU010713"/>
    </source>
</evidence>
<dbReference type="PANTHER" id="PTHR11893:SF43">
    <property type="entry name" value="INNEXIN INX4-RELATED"/>
    <property type="match status" value="1"/>
</dbReference>
<dbReference type="Proteomes" id="UP001151699">
    <property type="component" value="Unassembled WGS sequence"/>
</dbReference>
<dbReference type="InterPro" id="IPR000990">
    <property type="entry name" value="Innexin"/>
</dbReference>
<keyword evidence="10 12" id="KW-0472">Membrane</keyword>
<comment type="similarity">
    <text evidence="12">Belongs to the pannexin family.</text>
</comment>
<comment type="function">
    <text evidence="12">Structural component of the gap junctions.</text>
</comment>
<feature type="transmembrane region" description="Helical" evidence="12">
    <location>
        <begin position="162"/>
        <end position="181"/>
    </location>
</feature>
<feature type="transmembrane region" description="Helical" evidence="12">
    <location>
        <begin position="96"/>
        <end position="118"/>
    </location>
</feature>
<evidence type="ECO:0000256" key="11">
    <source>
        <dbReference type="ARBA" id="ARBA00023303"/>
    </source>
</evidence>
<keyword evidence="5 12" id="KW-0812">Transmembrane</keyword>
<gene>
    <name evidence="13" type="primary">zpg_1</name>
    <name evidence="12" type="synonym">inx</name>
    <name evidence="13" type="ORF">Bhyg_15915</name>
</gene>
<keyword evidence="4" id="KW-1003">Cell membrane</keyword>
<keyword evidence="9 12" id="KW-0406">Ion transport</keyword>
<evidence type="ECO:0000256" key="9">
    <source>
        <dbReference type="ARBA" id="ARBA00023065"/>
    </source>
</evidence>
<keyword evidence="7" id="KW-0965">Cell junction</keyword>
<reference evidence="13" key="1">
    <citation type="submission" date="2022-07" db="EMBL/GenBank/DDBJ databases">
        <authorList>
            <person name="Trinca V."/>
            <person name="Uliana J.V.C."/>
            <person name="Torres T.T."/>
            <person name="Ward R.J."/>
            <person name="Monesi N."/>
        </authorList>
    </citation>
    <scope>NUCLEOTIDE SEQUENCE</scope>
    <source>
        <strain evidence="13">HSMRA1968</strain>
        <tissue evidence="13">Whole embryos</tissue>
    </source>
</reference>